<feature type="transmembrane region" description="Helical" evidence="1">
    <location>
        <begin position="36"/>
        <end position="56"/>
    </location>
</feature>
<gene>
    <name evidence="2" type="ORF">F3W81_01835</name>
    <name evidence="3" type="ORF">F3W81_18550</name>
</gene>
<evidence type="ECO:0000313" key="2">
    <source>
        <dbReference type="EMBL" id="QOL83059.1"/>
    </source>
</evidence>
<keyword evidence="4" id="KW-1185">Reference proteome</keyword>
<keyword evidence="1" id="KW-1133">Transmembrane helix</keyword>
<dbReference type="KEGG" id="pshq:F3W81_18550"/>
<name>A0A7L9WRY6_9RHOB</name>
<sequence length="247" mass="28317">MLRVLFHVFIFVSLTIISQVGGLAWLMALCSKQRTVVFAATYFTLSLTALWVAPMMGREPIPCTSGEVIQMQSKLYCALNRQYVTPELHEVLIDFASRMERQYPGTETRVLDANFPYFSGFPLLPHLSHDDGRKADLAFYYESDEGYLPGVSKTPVGYFAFEDGPTDCPDNTITLRWNLTWLQGLWPDYRLDPLRMREALQLLGADDRVGKIFIEPHLRERFGAKNPKVRFQGCRAARHDDHIHVQL</sequence>
<evidence type="ECO:0000313" key="4">
    <source>
        <dbReference type="Proteomes" id="UP000594118"/>
    </source>
</evidence>
<keyword evidence="1" id="KW-0812">Transmembrane</keyword>
<dbReference type="Gene3D" id="3.30.1380.10">
    <property type="match status" value="1"/>
</dbReference>
<dbReference type="KEGG" id="pshq:F3W81_01835"/>
<dbReference type="Proteomes" id="UP000594118">
    <property type="component" value="Chromosome"/>
</dbReference>
<dbReference type="AlphaFoldDB" id="A0A7L9WRY6"/>
<dbReference type="EMBL" id="CP045201">
    <property type="protein sequence ID" value="QOL83059.1"/>
    <property type="molecule type" value="Genomic_DNA"/>
</dbReference>
<dbReference type="EMBL" id="CP045201">
    <property type="protein sequence ID" value="QOL83298.1"/>
    <property type="molecule type" value="Genomic_DNA"/>
</dbReference>
<organism evidence="2 4">
    <name type="scientific">Pseudooceanicola spongiae</name>
    <dbReference type="NCBI Taxonomy" id="2613965"/>
    <lineage>
        <taxon>Bacteria</taxon>
        <taxon>Pseudomonadati</taxon>
        <taxon>Pseudomonadota</taxon>
        <taxon>Alphaproteobacteria</taxon>
        <taxon>Rhodobacterales</taxon>
        <taxon>Paracoccaceae</taxon>
        <taxon>Pseudooceanicola</taxon>
    </lineage>
</organism>
<dbReference type="InterPro" id="IPR009045">
    <property type="entry name" value="Zn_M74/Hedgehog-like"/>
</dbReference>
<protein>
    <submittedName>
        <fullName evidence="2">Uncharacterized protein</fullName>
    </submittedName>
</protein>
<accession>A0A7L9WRY6</accession>
<proteinExistence type="predicted"/>
<feature type="transmembrane region" description="Helical" evidence="1">
    <location>
        <begin position="6"/>
        <end position="29"/>
    </location>
</feature>
<dbReference type="SUPFAM" id="SSF55166">
    <property type="entry name" value="Hedgehog/DD-peptidase"/>
    <property type="match status" value="1"/>
</dbReference>
<evidence type="ECO:0000256" key="1">
    <source>
        <dbReference type="SAM" id="Phobius"/>
    </source>
</evidence>
<evidence type="ECO:0000313" key="3">
    <source>
        <dbReference type="EMBL" id="QOL83298.1"/>
    </source>
</evidence>
<keyword evidence="1" id="KW-0472">Membrane</keyword>
<reference evidence="2 4" key="1">
    <citation type="submission" date="2019-10" db="EMBL/GenBank/DDBJ databases">
        <title>Pseudopuniceibacterium sp. HQ09 islated from Antarctica.</title>
        <authorList>
            <person name="Liao L."/>
            <person name="Su S."/>
            <person name="Chen B."/>
            <person name="Yu Y."/>
        </authorList>
    </citation>
    <scope>NUCLEOTIDE SEQUENCE [LARGE SCALE GENOMIC DNA]</scope>
    <source>
        <strain evidence="2 4">HQ09</strain>
    </source>
</reference>